<accession>A0A162MC61</accession>
<sequence length="432" mass="46887">MVLGFAAVILIGTILLSLPFAAKSGESVGILNAFFTATSAVCVTGLVVVDTYTTYSLFGQLVILILIQTGGLGFMTMATLIFFILGKRITLRERLVIQEALNQMHISGVVKLAKYVITTAIFFELCGAALLSIRFIQMYGLLKGIYYGIFHAVSAFNNAGFDLIGDFRSFTPFVLDPLINIVVMSLIVIGGLGFSVIHEIFSVRDFYKLSLHSKIVITMTAILLLTAFFIFLLLEYSNPRTLGQLPLGGKILAAAFQSVTPRTAGFNTISLSDMTLPAKLFTIFLMFIGASPGSTGGGVKTSTFFIVILLIYTVVVNKEEVEIYNRRISIENVYRAIVIVVISFLLIFSITFLLTITEKGEDLLTIVYEATSAFGTVGLSLGLTPKLSSAGKLLIIILMFTGRVGPLTIAMALASSKKTALYKFPEDRILVG</sequence>
<evidence type="ECO:0000256" key="5">
    <source>
        <dbReference type="ARBA" id="ARBA00022692"/>
    </source>
</evidence>
<evidence type="ECO:0000256" key="4">
    <source>
        <dbReference type="ARBA" id="ARBA00022538"/>
    </source>
</evidence>
<feature type="transmembrane region" description="Helical" evidence="10">
    <location>
        <begin position="112"/>
        <end position="133"/>
    </location>
</feature>
<dbReference type="PANTHER" id="PTHR32024">
    <property type="entry name" value="TRK SYSTEM POTASSIUM UPTAKE PROTEIN TRKG-RELATED"/>
    <property type="match status" value="1"/>
</dbReference>
<keyword evidence="5 10" id="KW-0812">Transmembrane</keyword>
<evidence type="ECO:0000313" key="11">
    <source>
        <dbReference type="EMBL" id="KYO65229.1"/>
    </source>
</evidence>
<comment type="subcellular location">
    <subcellularLocation>
        <location evidence="1">Cell membrane</location>
        <topology evidence="1">Multi-pass membrane protein</topology>
    </subcellularLocation>
</comment>
<feature type="transmembrane region" description="Helical" evidence="10">
    <location>
        <begin position="177"/>
        <end position="203"/>
    </location>
</feature>
<evidence type="ECO:0000256" key="10">
    <source>
        <dbReference type="SAM" id="Phobius"/>
    </source>
</evidence>
<keyword evidence="3" id="KW-1003">Cell membrane</keyword>
<dbReference type="EMBL" id="LOHZ01000036">
    <property type="protein sequence ID" value="KYO65229.1"/>
    <property type="molecule type" value="Genomic_DNA"/>
</dbReference>
<reference evidence="11 12" key="1">
    <citation type="submission" date="2015-12" db="EMBL/GenBank/DDBJ databases">
        <title>Draft genome of Thermovenabulum gondwanense isolated from a red thermophilic microbial mat colonisisng an outflow channel of a bore well.</title>
        <authorList>
            <person name="Patel B.K."/>
        </authorList>
    </citation>
    <scope>NUCLEOTIDE SEQUENCE [LARGE SCALE GENOMIC DNA]</scope>
    <source>
        <strain evidence="11 12">R270</strain>
    </source>
</reference>
<dbReference type="AlphaFoldDB" id="A0A162MC61"/>
<feature type="transmembrane region" description="Helical" evidence="10">
    <location>
        <begin position="145"/>
        <end position="165"/>
    </location>
</feature>
<keyword evidence="6" id="KW-0630">Potassium</keyword>
<evidence type="ECO:0000256" key="7">
    <source>
        <dbReference type="ARBA" id="ARBA00022989"/>
    </source>
</evidence>
<feature type="transmembrane region" description="Helical" evidence="10">
    <location>
        <begin position="333"/>
        <end position="357"/>
    </location>
</feature>
<dbReference type="PANTHER" id="PTHR32024:SF1">
    <property type="entry name" value="KTR SYSTEM POTASSIUM UPTAKE PROTEIN B"/>
    <property type="match status" value="1"/>
</dbReference>
<dbReference type="GO" id="GO:0005886">
    <property type="term" value="C:plasma membrane"/>
    <property type="evidence" value="ECO:0007669"/>
    <property type="project" value="UniProtKB-SubCell"/>
</dbReference>
<dbReference type="NCBIfam" id="TIGR00933">
    <property type="entry name" value="2a38"/>
    <property type="match status" value="1"/>
</dbReference>
<name>A0A162MC61_9FIRM</name>
<comment type="caution">
    <text evidence="11">The sequence shown here is derived from an EMBL/GenBank/DDBJ whole genome shotgun (WGS) entry which is preliminary data.</text>
</comment>
<keyword evidence="9 10" id="KW-0472">Membrane</keyword>
<evidence type="ECO:0000256" key="9">
    <source>
        <dbReference type="ARBA" id="ARBA00023136"/>
    </source>
</evidence>
<dbReference type="InterPro" id="IPR003445">
    <property type="entry name" value="Cat_transpt"/>
</dbReference>
<evidence type="ECO:0000256" key="8">
    <source>
        <dbReference type="ARBA" id="ARBA00023065"/>
    </source>
</evidence>
<dbReference type="PATRIC" id="fig|520767.4.peg.1790"/>
<feature type="transmembrane region" description="Helical" evidence="10">
    <location>
        <begin position="215"/>
        <end position="234"/>
    </location>
</feature>
<feature type="transmembrane region" description="Helical" evidence="10">
    <location>
        <begin position="280"/>
        <end position="312"/>
    </location>
</feature>
<keyword evidence="2" id="KW-0813">Transport</keyword>
<organism evidence="11 12">
    <name type="scientific">Thermovenabulum gondwanense</name>
    <dbReference type="NCBI Taxonomy" id="520767"/>
    <lineage>
        <taxon>Bacteria</taxon>
        <taxon>Bacillati</taxon>
        <taxon>Bacillota</taxon>
        <taxon>Clostridia</taxon>
        <taxon>Thermosediminibacterales</taxon>
        <taxon>Thermosediminibacteraceae</taxon>
        <taxon>Thermovenabulum</taxon>
    </lineage>
</organism>
<feature type="transmembrane region" description="Helical" evidence="10">
    <location>
        <begin position="31"/>
        <end position="49"/>
    </location>
</feature>
<evidence type="ECO:0000256" key="2">
    <source>
        <dbReference type="ARBA" id="ARBA00022448"/>
    </source>
</evidence>
<evidence type="ECO:0000256" key="6">
    <source>
        <dbReference type="ARBA" id="ARBA00022958"/>
    </source>
</evidence>
<feature type="transmembrane region" description="Helical" evidence="10">
    <location>
        <begin position="393"/>
        <end position="414"/>
    </location>
</feature>
<keyword evidence="7 10" id="KW-1133">Transmembrane helix</keyword>
<proteinExistence type="predicted"/>
<keyword evidence="8" id="KW-0406">Ion transport</keyword>
<evidence type="ECO:0000313" key="12">
    <source>
        <dbReference type="Proteomes" id="UP000075737"/>
    </source>
</evidence>
<dbReference type="InterPro" id="IPR004772">
    <property type="entry name" value="TrkH"/>
</dbReference>
<gene>
    <name evidence="11" type="primary">ktrB</name>
    <name evidence="11" type="ORF">ATZ99_16710</name>
</gene>
<dbReference type="GO" id="GO:0015379">
    <property type="term" value="F:potassium:chloride symporter activity"/>
    <property type="evidence" value="ECO:0007669"/>
    <property type="project" value="InterPro"/>
</dbReference>
<evidence type="ECO:0000256" key="3">
    <source>
        <dbReference type="ARBA" id="ARBA00022475"/>
    </source>
</evidence>
<dbReference type="STRING" id="520767.ATZ99_16710"/>
<protein>
    <submittedName>
        <fullName evidence="11">Ktr system potassium uptake protein B</fullName>
    </submittedName>
</protein>
<dbReference type="Pfam" id="PF02386">
    <property type="entry name" value="TrkH"/>
    <property type="match status" value="1"/>
</dbReference>
<dbReference type="Proteomes" id="UP000075737">
    <property type="component" value="Unassembled WGS sequence"/>
</dbReference>
<feature type="transmembrane region" description="Helical" evidence="10">
    <location>
        <begin position="61"/>
        <end position="85"/>
    </location>
</feature>
<keyword evidence="4" id="KW-0633">Potassium transport</keyword>
<keyword evidence="12" id="KW-1185">Reference proteome</keyword>
<evidence type="ECO:0000256" key="1">
    <source>
        <dbReference type="ARBA" id="ARBA00004651"/>
    </source>
</evidence>